<dbReference type="RefSeq" id="WP_150086601.1">
    <property type="nucleotide sequence ID" value="NZ_VWSF01000001.1"/>
</dbReference>
<organism evidence="1 2">
    <name type="scientific">Adhaeribacter rhizoryzae</name>
    <dbReference type="NCBI Taxonomy" id="2607907"/>
    <lineage>
        <taxon>Bacteria</taxon>
        <taxon>Pseudomonadati</taxon>
        <taxon>Bacteroidota</taxon>
        <taxon>Cytophagia</taxon>
        <taxon>Cytophagales</taxon>
        <taxon>Hymenobacteraceae</taxon>
        <taxon>Adhaeribacter</taxon>
    </lineage>
</organism>
<gene>
    <name evidence="1" type="ORF">F0145_02730</name>
</gene>
<sequence>MKNCFSVLLILFSLNLVSCEHNDDTEIACDIKDPVNNLSWLKAKVETFEKSNMCENNACNLRIYKVNSGNQQLIVTWVTGPAVDGIPQYYTCTGELIICTNDDPCPNISAAELIWTSKSD</sequence>
<protein>
    <submittedName>
        <fullName evidence="1">Uncharacterized protein</fullName>
    </submittedName>
</protein>
<keyword evidence="2" id="KW-1185">Reference proteome</keyword>
<evidence type="ECO:0000313" key="1">
    <source>
        <dbReference type="EMBL" id="KAA5549518.1"/>
    </source>
</evidence>
<dbReference type="EMBL" id="VWSF01000001">
    <property type="protein sequence ID" value="KAA5549518.1"/>
    <property type="molecule type" value="Genomic_DNA"/>
</dbReference>
<dbReference type="AlphaFoldDB" id="A0A5M6DPV3"/>
<reference evidence="1 2" key="1">
    <citation type="submission" date="2019-09" db="EMBL/GenBank/DDBJ databases">
        <title>Genome sequence and assembly of Adhaeribacter sp.</title>
        <authorList>
            <person name="Chhetri G."/>
        </authorList>
    </citation>
    <scope>NUCLEOTIDE SEQUENCE [LARGE SCALE GENOMIC DNA]</scope>
    <source>
        <strain evidence="1 2">DK36</strain>
    </source>
</reference>
<comment type="caution">
    <text evidence="1">The sequence shown here is derived from an EMBL/GenBank/DDBJ whole genome shotgun (WGS) entry which is preliminary data.</text>
</comment>
<name>A0A5M6DPV3_9BACT</name>
<evidence type="ECO:0000313" key="2">
    <source>
        <dbReference type="Proteomes" id="UP000323426"/>
    </source>
</evidence>
<proteinExistence type="predicted"/>
<accession>A0A5M6DPV3</accession>
<dbReference type="Proteomes" id="UP000323426">
    <property type="component" value="Unassembled WGS sequence"/>
</dbReference>